<protein>
    <submittedName>
        <fullName evidence="2">F-box protein At5g07610-like</fullName>
    </submittedName>
</protein>
<gene>
    <name evidence="2" type="primary">LOC142168026</name>
</gene>
<evidence type="ECO:0000313" key="2">
    <source>
        <dbReference type="RefSeq" id="XP_075084779.1"/>
    </source>
</evidence>
<proteinExistence type="predicted"/>
<keyword evidence="1" id="KW-1185">Reference proteome</keyword>
<reference evidence="1" key="1">
    <citation type="journal article" date="2014" name="Nat. Commun.">
        <title>The tobacco genome sequence and its comparison with those of tomato and potato.</title>
        <authorList>
            <person name="Sierro N."/>
            <person name="Battey J.N."/>
            <person name="Ouadi S."/>
            <person name="Bakaher N."/>
            <person name="Bovet L."/>
            <person name="Willig A."/>
            <person name="Goepfert S."/>
            <person name="Peitsch M.C."/>
            <person name="Ivanov N.V."/>
        </authorList>
    </citation>
    <scope>NUCLEOTIDE SEQUENCE [LARGE SCALE GENOMIC DNA]</scope>
</reference>
<dbReference type="Proteomes" id="UP000790787">
    <property type="component" value="Chromosome 13"/>
</dbReference>
<evidence type="ECO:0000313" key="1">
    <source>
        <dbReference type="Proteomes" id="UP000790787"/>
    </source>
</evidence>
<organism evidence="1 2">
    <name type="scientific">Nicotiana tabacum</name>
    <name type="common">Common tobacco</name>
    <dbReference type="NCBI Taxonomy" id="4097"/>
    <lineage>
        <taxon>Eukaryota</taxon>
        <taxon>Viridiplantae</taxon>
        <taxon>Streptophyta</taxon>
        <taxon>Embryophyta</taxon>
        <taxon>Tracheophyta</taxon>
        <taxon>Spermatophyta</taxon>
        <taxon>Magnoliopsida</taxon>
        <taxon>eudicotyledons</taxon>
        <taxon>Gunneridae</taxon>
        <taxon>Pentapetalae</taxon>
        <taxon>asterids</taxon>
        <taxon>lamiids</taxon>
        <taxon>Solanales</taxon>
        <taxon>Solanaceae</taxon>
        <taxon>Nicotianoideae</taxon>
        <taxon>Nicotianeae</taxon>
        <taxon>Nicotiana</taxon>
    </lineage>
</organism>
<accession>A0AC58SIH6</accession>
<dbReference type="RefSeq" id="XP_075084779.1">
    <property type="nucleotide sequence ID" value="XM_075228678.1"/>
</dbReference>
<sequence>MAKNHIDKRLAVTAAVDVIAGNADLLSEILLRLPARSLIKFTLVCKLWFSIINSMQFRWLQIYIGDAIKVTQSCNGLMMCVISSKTEVFELKLGIVYNSAKNEYHKLPNPYVMYYEVVYGYNLIFDPSEPPYYKALCIKRLGTTFKGHFFGTSDFEVSVYVPGNESLRSCCRFSPPYGMRFDSGVFWNSGIHWIGEYSVYVDAKSEKSL</sequence>
<name>A0AC58SIH6_TOBAC</name>
<reference evidence="2" key="2">
    <citation type="submission" date="2025-08" db="UniProtKB">
        <authorList>
            <consortium name="RefSeq"/>
        </authorList>
    </citation>
    <scope>IDENTIFICATION</scope>
    <source>
        <tissue evidence="2">Leaf</tissue>
    </source>
</reference>